<evidence type="ECO:0000313" key="2">
    <source>
        <dbReference type="EMBL" id="KAH6657229.1"/>
    </source>
</evidence>
<dbReference type="OrthoDB" id="5222846at2759"/>
<proteinExistence type="predicted"/>
<protein>
    <submittedName>
        <fullName evidence="2">Uncharacterized protein</fullName>
    </submittedName>
</protein>
<evidence type="ECO:0000313" key="3">
    <source>
        <dbReference type="Proteomes" id="UP000758603"/>
    </source>
</evidence>
<dbReference type="RefSeq" id="XP_045961463.1">
    <property type="nucleotide sequence ID" value="XM_046106769.1"/>
</dbReference>
<name>A0A9P9A0M1_9PEZI</name>
<keyword evidence="3" id="KW-1185">Reference proteome</keyword>
<feature type="region of interest" description="Disordered" evidence="1">
    <location>
        <begin position="330"/>
        <end position="361"/>
    </location>
</feature>
<feature type="compositionally biased region" description="Basic and acidic residues" evidence="1">
    <location>
        <begin position="272"/>
        <end position="282"/>
    </location>
</feature>
<feature type="region of interest" description="Disordered" evidence="1">
    <location>
        <begin position="1"/>
        <end position="24"/>
    </location>
</feature>
<reference evidence="2" key="1">
    <citation type="journal article" date="2021" name="Nat. Commun.">
        <title>Genetic determinants of endophytism in the Arabidopsis root mycobiome.</title>
        <authorList>
            <person name="Mesny F."/>
            <person name="Miyauchi S."/>
            <person name="Thiergart T."/>
            <person name="Pickel B."/>
            <person name="Atanasova L."/>
            <person name="Karlsson M."/>
            <person name="Huettel B."/>
            <person name="Barry K.W."/>
            <person name="Haridas S."/>
            <person name="Chen C."/>
            <person name="Bauer D."/>
            <person name="Andreopoulos W."/>
            <person name="Pangilinan J."/>
            <person name="LaButti K."/>
            <person name="Riley R."/>
            <person name="Lipzen A."/>
            <person name="Clum A."/>
            <person name="Drula E."/>
            <person name="Henrissat B."/>
            <person name="Kohler A."/>
            <person name="Grigoriev I.V."/>
            <person name="Martin F.M."/>
            <person name="Hacquard S."/>
        </authorList>
    </citation>
    <scope>NUCLEOTIDE SEQUENCE</scope>
    <source>
        <strain evidence="2">MPI-SDFR-AT-0073</strain>
    </source>
</reference>
<evidence type="ECO:0000256" key="1">
    <source>
        <dbReference type="SAM" id="MobiDB-lite"/>
    </source>
</evidence>
<dbReference type="GeneID" id="70135660"/>
<dbReference type="Proteomes" id="UP000758603">
    <property type="component" value="Unassembled WGS sequence"/>
</dbReference>
<feature type="compositionally biased region" description="Polar residues" evidence="1">
    <location>
        <begin position="1"/>
        <end position="12"/>
    </location>
</feature>
<dbReference type="AlphaFoldDB" id="A0A9P9A0M1"/>
<dbReference type="EMBL" id="JAGPXC010000002">
    <property type="protein sequence ID" value="KAH6657229.1"/>
    <property type="molecule type" value="Genomic_DNA"/>
</dbReference>
<feature type="region of interest" description="Disordered" evidence="1">
    <location>
        <begin position="257"/>
        <end position="287"/>
    </location>
</feature>
<organism evidence="2 3">
    <name type="scientific">Truncatella angustata</name>
    <dbReference type="NCBI Taxonomy" id="152316"/>
    <lineage>
        <taxon>Eukaryota</taxon>
        <taxon>Fungi</taxon>
        <taxon>Dikarya</taxon>
        <taxon>Ascomycota</taxon>
        <taxon>Pezizomycotina</taxon>
        <taxon>Sordariomycetes</taxon>
        <taxon>Xylariomycetidae</taxon>
        <taxon>Amphisphaeriales</taxon>
        <taxon>Sporocadaceae</taxon>
        <taxon>Truncatella</taxon>
    </lineage>
</organism>
<comment type="caution">
    <text evidence="2">The sequence shown here is derived from an EMBL/GenBank/DDBJ whole genome shotgun (WGS) entry which is preliminary data.</text>
</comment>
<gene>
    <name evidence="2" type="ORF">BKA67DRAFT_655506</name>
</gene>
<accession>A0A9P9A0M1</accession>
<sequence>MDTTESIDTSQGAKEAKLPTHLSSTKVSINMENFGHRPNSHSPQKGSGQDRFRQMLAGVSGYAENPATASLKSVPTNILHHQQGYFHAAAVPIYDPLFPGFSPGMYSESSPVDHRVAVGPITYPATTAASAAANLPRPMSQVLMPLPNGAANHDKGGREWVHDRYSGGKGARAPVHTAGTLTQPWTSILSSECQKRRFNPQFDEWINPDGTYQCTVDLNGRVLNDSRCWSSALDAKQALSRRAVDYIRKLPLPDGSYYKPEDKPKIRGTSFRPKEKSYKPLSEEEDERRLLRRIQSLYGHSGGPSEGVMADPAASHAFLEGFALGCKLRETSRDQRRRSRSPFREGRQSQRGSYNGFIKRE</sequence>